<dbReference type="VEuPathDB" id="FungiDB:MGL_1377"/>
<feature type="region of interest" description="Disordered" evidence="1">
    <location>
        <begin position="1"/>
        <end position="22"/>
    </location>
</feature>
<dbReference type="AlphaFoldDB" id="A8PXA1"/>
<gene>
    <name evidence="3" type="ORF">MGL_1377</name>
</gene>
<evidence type="ECO:0000313" key="3">
    <source>
        <dbReference type="EMBL" id="EDP43980.1"/>
    </source>
</evidence>
<organism evidence="3 4">
    <name type="scientific">Malassezia globosa (strain ATCC MYA-4612 / CBS 7966)</name>
    <name type="common">Dandruff-associated fungus</name>
    <dbReference type="NCBI Taxonomy" id="425265"/>
    <lineage>
        <taxon>Eukaryota</taxon>
        <taxon>Fungi</taxon>
        <taxon>Dikarya</taxon>
        <taxon>Basidiomycota</taxon>
        <taxon>Ustilaginomycotina</taxon>
        <taxon>Malasseziomycetes</taxon>
        <taxon>Malasseziales</taxon>
        <taxon>Malasseziaceae</taxon>
        <taxon>Malassezia</taxon>
    </lineage>
</organism>
<evidence type="ECO:0000313" key="4">
    <source>
        <dbReference type="Proteomes" id="UP000008837"/>
    </source>
</evidence>
<keyword evidence="2" id="KW-0472">Membrane</keyword>
<feature type="transmembrane region" description="Helical" evidence="2">
    <location>
        <begin position="31"/>
        <end position="49"/>
    </location>
</feature>
<dbReference type="OMA" id="EPRAYAS"/>
<dbReference type="OrthoDB" id="3340804at2759"/>
<dbReference type="KEGG" id="mgl:MGL_1377"/>
<dbReference type="EMBL" id="AAYY01000004">
    <property type="protein sequence ID" value="EDP43980.1"/>
    <property type="molecule type" value="Genomic_DNA"/>
</dbReference>
<comment type="caution">
    <text evidence="3">The sequence shown here is derived from an EMBL/GenBank/DDBJ whole genome shotgun (WGS) entry which is preliminary data.</text>
</comment>
<keyword evidence="4" id="KW-1185">Reference proteome</keyword>
<dbReference type="InParanoid" id="A8PXA1"/>
<accession>A8PXA1</accession>
<sequence>MSRHKRIVPGQQEVPAQAPRPIPEQNHRLRMLLWILTATTIALIAQQLMRWKIMGSNKVTDLLYAREAPPSAGKAGVDMNSVAGHASVGAPAIDLVKTETDDTGPVQTGGSQEEQYLPVQLDDDGELDMGTMERMLDILYKRPDEMEGYEAMEAEPGSYRFRKETRENNKA</sequence>
<evidence type="ECO:0000256" key="2">
    <source>
        <dbReference type="SAM" id="Phobius"/>
    </source>
</evidence>
<dbReference type="GeneID" id="5855501"/>
<reference evidence="3 4" key="1">
    <citation type="journal article" date="2007" name="Proc. Natl. Acad. Sci. U.S.A.">
        <title>Dandruff-associated Malassezia genomes reveal convergent and divergent virulence traits shared with plant and human fungal pathogens.</title>
        <authorList>
            <person name="Xu J."/>
            <person name="Saunders C.W."/>
            <person name="Hu P."/>
            <person name="Grant R.A."/>
            <person name="Boekhout T."/>
            <person name="Kuramae E.E."/>
            <person name="Kronstad J.W."/>
            <person name="Deangelis Y.M."/>
            <person name="Reeder N.L."/>
            <person name="Johnstone K.R."/>
            <person name="Leland M."/>
            <person name="Fieno A.M."/>
            <person name="Begley W.M."/>
            <person name="Sun Y."/>
            <person name="Lacey M.P."/>
            <person name="Chaudhary T."/>
            <person name="Keough T."/>
            <person name="Chu L."/>
            <person name="Sears R."/>
            <person name="Yuan B."/>
            <person name="Dawson T.L.Jr."/>
        </authorList>
    </citation>
    <scope>NUCLEOTIDE SEQUENCE [LARGE SCALE GENOMIC DNA]</scope>
    <source>
        <strain evidence="4">ATCC MYA-4612 / CBS 7966</strain>
    </source>
</reference>
<name>A8PXA1_MALGO</name>
<proteinExistence type="predicted"/>
<keyword evidence="2" id="KW-0812">Transmembrane</keyword>
<protein>
    <submittedName>
        <fullName evidence="3">Uncharacterized protein</fullName>
    </submittedName>
</protein>
<keyword evidence="2" id="KW-1133">Transmembrane helix</keyword>
<dbReference type="RefSeq" id="XP_001731194.1">
    <property type="nucleotide sequence ID" value="XM_001731142.1"/>
</dbReference>
<dbReference type="Proteomes" id="UP000008837">
    <property type="component" value="Unassembled WGS sequence"/>
</dbReference>
<evidence type="ECO:0000256" key="1">
    <source>
        <dbReference type="SAM" id="MobiDB-lite"/>
    </source>
</evidence>